<evidence type="ECO:0000313" key="3">
    <source>
        <dbReference type="Proteomes" id="UP000272025"/>
    </source>
</evidence>
<dbReference type="OrthoDB" id="4588713at2759"/>
<feature type="compositionally biased region" description="Low complexity" evidence="1">
    <location>
        <begin position="140"/>
        <end position="158"/>
    </location>
</feature>
<feature type="compositionally biased region" description="Low complexity" evidence="1">
    <location>
        <begin position="1"/>
        <end position="20"/>
    </location>
</feature>
<sequence length="649" mass="70902">MDNPSPASSSASTAITSFSPGPERNHNEADSPKYTTAGTIYNPKAVQPIKPPTRLRRAFKWPPDPPGPSPGTMERSLFPKSALEALSLQEMLSPYDQADFDSAPARAMPVYNPLQQNQDRAVTPPHAKKDIETPDRIGMSAPRSQSRSLHSSQSQPSPGMMTPAVNGNEVDEASQQDCAAEEDGDLSSNGSPFEHALGRLTVKSLHNLASYPNPNQKRALKLLQPRPRLSHSEPVNAVNNSRFSIASVAPQTPGHLDTAGRGRQSRSPAETRSSRFSNAPPREPKNRDTFPSSRAHYLNHNRQAFGEPTGEAVNVTNICGGYKSTLATGPGAPLPLTAGPPGHRQYNPSTFDSALRALHSRGRRGLVVSENDAAAVEFRALVDSNTRHHETRSPSVVALRHCPIMELAVSGGAGEPPVFQPDRPLTYESSLAELRATSFPEVSSRHTSPVVGRLQSVLHAIHTGDDVVDTKFPEEVRKYYPYGMPNMHEPITVSEEWATHYPLLERRQHVVGSFAKTCEALENLENRNRKVYHQFHAAADDFPDSMDVVIQQAHNRRLQRSVGVVGVIGDRRRSNARVACDPLEVEQVNNMPLYEAAGPLLPMVFATLLHNLDYGSDLDTYCPWQKPPEDAVDPSCQGTFFGKSTALAG</sequence>
<feature type="region of interest" description="Disordered" evidence="1">
    <location>
        <begin position="97"/>
        <end position="192"/>
    </location>
</feature>
<feature type="compositionally biased region" description="Acidic residues" evidence="1">
    <location>
        <begin position="169"/>
        <end position="185"/>
    </location>
</feature>
<dbReference type="Proteomes" id="UP000272025">
    <property type="component" value="Unassembled WGS sequence"/>
</dbReference>
<feature type="region of interest" description="Disordered" evidence="1">
    <location>
        <begin position="247"/>
        <end position="293"/>
    </location>
</feature>
<dbReference type="GeneID" id="39583695"/>
<dbReference type="RefSeq" id="XP_028462493.1">
    <property type="nucleotide sequence ID" value="XM_028615218.1"/>
</dbReference>
<gene>
    <name evidence="2" type="ORF">SODALDRAFT_382263</name>
</gene>
<evidence type="ECO:0000313" key="2">
    <source>
        <dbReference type="EMBL" id="ROT34687.1"/>
    </source>
</evidence>
<proteinExistence type="predicted"/>
<name>A0A3N2PJI2_SODAK</name>
<feature type="compositionally biased region" description="Polar residues" evidence="1">
    <location>
        <begin position="265"/>
        <end position="277"/>
    </location>
</feature>
<evidence type="ECO:0000256" key="1">
    <source>
        <dbReference type="SAM" id="MobiDB-lite"/>
    </source>
</evidence>
<accession>A0A3N2PJI2</accession>
<reference evidence="2 3" key="1">
    <citation type="journal article" date="2018" name="Mol. Ecol.">
        <title>The obligate alkalophilic soda-lake fungus Sodiomyces alkalinus has shifted to a protein diet.</title>
        <authorList>
            <person name="Grum-Grzhimaylo A.A."/>
            <person name="Falkoski D.L."/>
            <person name="van den Heuvel J."/>
            <person name="Valero-Jimenez C.A."/>
            <person name="Min B."/>
            <person name="Choi I.G."/>
            <person name="Lipzen A."/>
            <person name="Daum C.G."/>
            <person name="Aanen D.K."/>
            <person name="Tsang A."/>
            <person name="Henrissat B."/>
            <person name="Bilanenko E.N."/>
            <person name="de Vries R.P."/>
            <person name="van Kan J.A.L."/>
            <person name="Grigoriev I.V."/>
            <person name="Debets A.J.M."/>
        </authorList>
    </citation>
    <scope>NUCLEOTIDE SEQUENCE [LARGE SCALE GENOMIC DNA]</scope>
    <source>
        <strain evidence="2 3">F11</strain>
    </source>
</reference>
<organism evidence="2 3">
    <name type="scientific">Sodiomyces alkalinus (strain CBS 110278 / VKM F-3762 / F11)</name>
    <name type="common">Alkaliphilic filamentous fungus</name>
    <dbReference type="NCBI Taxonomy" id="1314773"/>
    <lineage>
        <taxon>Eukaryota</taxon>
        <taxon>Fungi</taxon>
        <taxon>Dikarya</taxon>
        <taxon>Ascomycota</taxon>
        <taxon>Pezizomycotina</taxon>
        <taxon>Sordariomycetes</taxon>
        <taxon>Hypocreomycetidae</taxon>
        <taxon>Glomerellales</taxon>
        <taxon>Plectosphaerellaceae</taxon>
        <taxon>Sodiomyces</taxon>
    </lineage>
</organism>
<dbReference type="AlphaFoldDB" id="A0A3N2PJI2"/>
<dbReference type="EMBL" id="ML119066">
    <property type="protein sequence ID" value="ROT34687.1"/>
    <property type="molecule type" value="Genomic_DNA"/>
</dbReference>
<keyword evidence="3" id="KW-1185">Reference proteome</keyword>
<protein>
    <submittedName>
        <fullName evidence="2">Uncharacterized protein</fullName>
    </submittedName>
</protein>
<feature type="region of interest" description="Disordered" evidence="1">
    <location>
        <begin position="1"/>
        <end position="81"/>
    </location>
</feature>